<gene>
    <name evidence="7" type="ORF">N2K84_07845</name>
</gene>
<dbReference type="EMBL" id="JAPAAF010000008">
    <property type="protein sequence ID" value="MCW0482634.1"/>
    <property type="molecule type" value="Genomic_DNA"/>
</dbReference>
<dbReference type="InterPro" id="IPR017039">
    <property type="entry name" value="Virul_fac_BrkB"/>
</dbReference>
<feature type="transmembrane region" description="Helical" evidence="6">
    <location>
        <begin position="54"/>
        <end position="77"/>
    </location>
</feature>
<keyword evidence="4 6" id="KW-1133">Transmembrane helix</keyword>
<sequence length="322" mass="36817">MANRYHRVKRFSQRLMIRARKVSFPGFDKIPLYDVLLFFYRSIVNGAITTRASAIAFSFFLALFPAIIFIFTLIPYIPIEDFQEELFLLIRDFLPTHTFLVVEETIQDILTRQRGGLLSLGFFMALIFSTNGLASMMSAFDASLHSFESRTWYGQRLVALLLLAILSVLLTIAITVITVGQFAINYLDQHGLLGSHFTYYLLSIGKWIVVVALFFFAYSSLYFFAPTKKTRWRFISAGGTLATILSIIVLVGFGYYITNFSQYNKLYGSIGTLLVVLLLFYIMSLILLIGFELNASLSAARRKASTLRREMELQELEERLDF</sequence>
<evidence type="ECO:0000256" key="1">
    <source>
        <dbReference type="ARBA" id="ARBA00004651"/>
    </source>
</evidence>
<feature type="transmembrane region" description="Helical" evidence="6">
    <location>
        <begin position="157"/>
        <end position="184"/>
    </location>
</feature>
<evidence type="ECO:0000256" key="5">
    <source>
        <dbReference type="ARBA" id="ARBA00023136"/>
    </source>
</evidence>
<evidence type="ECO:0000256" key="2">
    <source>
        <dbReference type="ARBA" id="ARBA00022475"/>
    </source>
</evidence>
<comment type="subcellular location">
    <subcellularLocation>
        <location evidence="1">Cell membrane</location>
        <topology evidence="1">Multi-pass membrane protein</topology>
    </subcellularLocation>
</comment>
<evidence type="ECO:0000313" key="7">
    <source>
        <dbReference type="EMBL" id="MCW0482634.1"/>
    </source>
</evidence>
<dbReference type="PIRSF" id="PIRSF035875">
    <property type="entry name" value="RNase_BN"/>
    <property type="match status" value="1"/>
</dbReference>
<dbReference type="NCBIfam" id="TIGR00765">
    <property type="entry name" value="yihY_not_rbn"/>
    <property type="match status" value="1"/>
</dbReference>
<dbReference type="RefSeq" id="WP_282591239.1">
    <property type="nucleotide sequence ID" value="NZ_JAPAAF010000008.1"/>
</dbReference>
<evidence type="ECO:0000313" key="8">
    <source>
        <dbReference type="Proteomes" id="UP001163821"/>
    </source>
</evidence>
<keyword evidence="3 6" id="KW-0812">Transmembrane</keyword>
<dbReference type="Pfam" id="PF03631">
    <property type="entry name" value="Virul_fac_BrkB"/>
    <property type="match status" value="1"/>
</dbReference>
<evidence type="ECO:0000256" key="4">
    <source>
        <dbReference type="ARBA" id="ARBA00022989"/>
    </source>
</evidence>
<dbReference type="AlphaFoldDB" id="A0AA41Y649"/>
<feature type="transmembrane region" description="Helical" evidence="6">
    <location>
        <begin position="117"/>
        <end position="136"/>
    </location>
</feature>
<dbReference type="PANTHER" id="PTHR30213">
    <property type="entry name" value="INNER MEMBRANE PROTEIN YHJD"/>
    <property type="match status" value="1"/>
</dbReference>
<dbReference type="GO" id="GO:0005886">
    <property type="term" value="C:plasma membrane"/>
    <property type="evidence" value="ECO:0007669"/>
    <property type="project" value="UniProtKB-SubCell"/>
</dbReference>
<keyword evidence="5 6" id="KW-0472">Membrane</keyword>
<feature type="transmembrane region" description="Helical" evidence="6">
    <location>
        <begin position="204"/>
        <end position="225"/>
    </location>
</feature>
<evidence type="ECO:0000256" key="3">
    <source>
        <dbReference type="ARBA" id="ARBA00022692"/>
    </source>
</evidence>
<accession>A0AA41Y649</accession>
<feature type="transmembrane region" description="Helical" evidence="6">
    <location>
        <begin position="270"/>
        <end position="293"/>
    </location>
</feature>
<protein>
    <submittedName>
        <fullName evidence="7">YihY/virulence factor BrkB family protein</fullName>
    </submittedName>
</protein>
<feature type="transmembrane region" description="Helical" evidence="6">
    <location>
        <begin position="237"/>
        <end position="258"/>
    </location>
</feature>
<dbReference type="PANTHER" id="PTHR30213:SF0">
    <property type="entry name" value="UPF0761 MEMBRANE PROTEIN YIHY"/>
    <property type="match status" value="1"/>
</dbReference>
<keyword evidence="8" id="KW-1185">Reference proteome</keyword>
<evidence type="ECO:0000256" key="6">
    <source>
        <dbReference type="SAM" id="Phobius"/>
    </source>
</evidence>
<dbReference type="Proteomes" id="UP001163821">
    <property type="component" value="Unassembled WGS sequence"/>
</dbReference>
<reference evidence="7" key="1">
    <citation type="submission" date="2022-10" db="EMBL/GenBank/DDBJ databases">
        <title>Gaoshiqiia sediminis gen. nov., sp. nov., isolated from coastal sediment.</title>
        <authorList>
            <person name="Yu W.X."/>
            <person name="Mu D.S."/>
            <person name="Du J.Z."/>
            <person name="Liang Y.Q."/>
        </authorList>
    </citation>
    <scope>NUCLEOTIDE SEQUENCE</scope>
    <source>
        <strain evidence="7">A06</strain>
    </source>
</reference>
<comment type="caution">
    <text evidence="7">The sequence shown here is derived from an EMBL/GenBank/DDBJ whole genome shotgun (WGS) entry which is preliminary data.</text>
</comment>
<proteinExistence type="predicted"/>
<name>A0AA41Y649_9BACT</name>
<keyword evidence="2" id="KW-1003">Cell membrane</keyword>
<organism evidence="7 8">
    <name type="scientific">Gaoshiqia sediminis</name>
    <dbReference type="NCBI Taxonomy" id="2986998"/>
    <lineage>
        <taxon>Bacteria</taxon>
        <taxon>Pseudomonadati</taxon>
        <taxon>Bacteroidota</taxon>
        <taxon>Bacteroidia</taxon>
        <taxon>Marinilabiliales</taxon>
        <taxon>Prolixibacteraceae</taxon>
        <taxon>Gaoshiqia</taxon>
    </lineage>
</organism>